<dbReference type="CDD" id="cd00177">
    <property type="entry name" value="START"/>
    <property type="match status" value="1"/>
</dbReference>
<dbReference type="EMBL" id="CAJZBQ010000040">
    <property type="protein sequence ID" value="CAG9326189.1"/>
    <property type="molecule type" value="Genomic_DNA"/>
</dbReference>
<dbReference type="PANTHER" id="PTHR46489:SF1">
    <property type="entry name" value="STEROIDOGENIC ACUTE REGULATORY PROTEIN, MITOCHONDRIAL"/>
    <property type="match status" value="1"/>
</dbReference>
<dbReference type="Proteomes" id="UP001162131">
    <property type="component" value="Unassembled WGS sequence"/>
</dbReference>
<organism evidence="2 3">
    <name type="scientific">Blepharisma stoltei</name>
    <dbReference type="NCBI Taxonomy" id="1481888"/>
    <lineage>
        <taxon>Eukaryota</taxon>
        <taxon>Sar</taxon>
        <taxon>Alveolata</taxon>
        <taxon>Ciliophora</taxon>
        <taxon>Postciliodesmatophora</taxon>
        <taxon>Heterotrichea</taxon>
        <taxon>Heterotrichida</taxon>
        <taxon>Blepharismidae</taxon>
        <taxon>Blepharisma</taxon>
    </lineage>
</organism>
<dbReference type="Gene3D" id="3.30.530.20">
    <property type="match status" value="1"/>
</dbReference>
<dbReference type="InterPro" id="IPR023393">
    <property type="entry name" value="START-like_dom_sf"/>
</dbReference>
<dbReference type="PROSITE" id="PS50848">
    <property type="entry name" value="START"/>
    <property type="match status" value="1"/>
</dbReference>
<dbReference type="AlphaFoldDB" id="A0AAU9JMG5"/>
<keyword evidence="3" id="KW-1185">Reference proteome</keyword>
<dbReference type="GO" id="GO:0005739">
    <property type="term" value="C:mitochondrion"/>
    <property type="evidence" value="ECO:0007669"/>
    <property type="project" value="InterPro"/>
</dbReference>
<accession>A0AAU9JMG5</accession>
<evidence type="ECO:0000313" key="2">
    <source>
        <dbReference type="EMBL" id="CAG9326189.1"/>
    </source>
</evidence>
<feature type="domain" description="START" evidence="1">
    <location>
        <begin position="66"/>
        <end position="187"/>
    </location>
</feature>
<evidence type="ECO:0000259" key="1">
    <source>
        <dbReference type="PROSITE" id="PS50848"/>
    </source>
</evidence>
<gene>
    <name evidence="2" type="ORF">BSTOLATCC_MIC40621</name>
</gene>
<dbReference type="GO" id="GO:0120020">
    <property type="term" value="F:cholesterol transfer activity"/>
    <property type="evidence" value="ECO:0007669"/>
    <property type="project" value="InterPro"/>
</dbReference>
<name>A0AAU9JMG5_9CILI</name>
<protein>
    <recommendedName>
        <fullName evidence="1">START domain-containing protein</fullName>
    </recommendedName>
</protein>
<dbReference type="Pfam" id="PF01852">
    <property type="entry name" value="START"/>
    <property type="match status" value="1"/>
</dbReference>
<dbReference type="GO" id="GO:0032367">
    <property type="term" value="P:intracellular cholesterol transport"/>
    <property type="evidence" value="ECO:0007669"/>
    <property type="project" value="TreeGrafter"/>
</dbReference>
<sequence>MSDYEKLQEKAATAFEEATKLINDRSSWQEASSDENATVSKITTEGGINALKIDCFFNGQCEASANYTYNHWEEMELALDDMMAEMIILETFEDGSKLRIERTKPMVPVFPREAYIYTCKQQLDENTYAVLTTSSPLEHPLAEGFVRPEVLFTLQLFQPVGGDQTKTNLTVVELVDPKGNIPTMIINHVIIERVAFYTKVVERLKSQNLN</sequence>
<dbReference type="GO" id="GO:0015485">
    <property type="term" value="F:cholesterol binding"/>
    <property type="evidence" value="ECO:0007669"/>
    <property type="project" value="InterPro"/>
</dbReference>
<dbReference type="SUPFAM" id="SSF55961">
    <property type="entry name" value="Bet v1-like"/>
    <property type="match status" value="1"/>
</dbReference>
<dbReference type="GO" id="GO:0006694">
    <property type="term" value="P:steroid biosynthetic process"/>
    <property type="evidence" value="ECO:0007669"/>
    <property type="project" value="InterPro"/>
</dbReference>
<evidence type="ECO:0000313" key="3">
    <source>
        <dbReference type="Proteomes" id="UP001162131"/>
    </source>
</evidence>
<dbReference type="GO" id="GO:0050810">
    <property type="term" value="P:regulation of steroid biosynthetic process"/>
    <property type="evidence" value="ECO:0007669"/>
    <property type="project" value="TreeGrafter"/>
</dbReference>
<proteinExistence type="predicted"/>
<comment type="caution">
    <text evidence="2">The sequence shown here is derived from an EMBL/GenBank/DDBJ whole genome shotgun (WGS) entry which is preliminary data.</text>
</comment>
<reference evidence="2" key="1">
    <citation type="submission" date="2021-09" db="EMBL/GenBank/DDBJ databases">
        <authorList>
            <consortium name="AG Swart"/>
            <person name="Singh M."/>
            <person name="Singh A."/>
            <person name="Seah K."/>
            <person name="Emmerich C."/>
        </authorList>
    </citation>
    <scope>NUCLEOTIDE SEQUENCE</scope>
    <source>
        <strain evidence="2">ATCC30299</strain>
    </source>
</reference>
<dbReference type="InterPro" id="IPR029866">
    <property type="entry name" value="StAR"/>
</dbReference>
<dbReference type="InterPro" id="IPR002913">
    <property type="entry name" value="START_lipid-bd_dom"/>
</dbReference>
<dbReference type="PANTHER" id="PTHR46489">
    <property type="entry name" value="STEROIDOGENIC ACUTE REGULATORY PROTEIN, MITOCHONDRIAL"/>
    <property type="match status" value="1"/>
</dbReference>